<dbReference type="EMBL" id="ML210190">
    <property type="protein sequence ID" value="TFK25145.1"/>
    <property type="molecule type" value="Genomic_DNA"/>
</dbReference>
<feature type="domain" description="Aip3p/Bud6 N-terminal" evidence="2">
    <location>
        <begin position="37"/>
        <end position="144"/>
    </location>
</feature>
<gene>
    <name evidence="3" type="ORF">FA15DRAFT_373637</name>
</gene>
<dbReference type="InterPro" id="IPR056279">
    <property type="entry name" value="Aip3p_Bud6_N"/>
</dbReference>
<dbReference type="Proteomes" id="UP000307440">
    <property type="component" value="Unassembled WGS sequence"/>
</dbReference>
<evidence type="ECO:0000259" key="2">
    <source>
        <dbReference type="Pfam" id="PF23153"/>
    </source>
</evidence>
<accession>A0A5C3KXY8</accession>
<feature type="region of interest" description="Disordered" evidence="1">
    <location>
        <begin position="1"/>
        <end position="20"/>
    </location>
</feature>
<evidence type="ECO:0000313" key="4">
    <source>
        <dbReference type="Proteomes" id="UP000307440"/>
    </source>
</evidence>
<dbReference type="OrthoDB" id="783096at2759"/>
<protein>
    <recommendedName>
        <fullName evidence="2">Aip3p/Bud6 N-terminal domain-containing protein</fullName>
    </recommendedName>
</protein>
<dbReference type="AlphaFoldDB" id="A0A5C3KXY8"/>
<evidence type="ECO:0000256" key="1">
    <source>
        <dbReference type="SAM" id="MobiDB-lite"/>
    </source>
</evidence>
<evidence type="ECO:0000313" key="3">
    <source>
        <dbReference type="EMBL" id="TFK25145.1"/>
    </source>
</evidence>
<sequence>MASYSPTSATGSRSSASSSTSDIYASYLPPSQGDVPAAVQSLLSSTRRLQEVLKDWSRARATVTDVSDVYVQIGTEFNVIIQAFAYHQIDLSDIHSVPQDMRNILEVCLAEEPTQDALNQYLPELKQVLVKLLRGLETRQDLWQSRAGIYPSSQHTSPRNSR</sequence>
<name>A0A5C3KXY8_COPMA</name>
<organism evidence="3 4">
    <name type="scientific">Coprinopsis marcescibilis</name>
    <name type="common">Agaric fungus</name>
    <name type="synonym">Psathyrella marcescibilis</name>
    <dbReference type="NCBI Taxonomy" id="230819"/>
    <lineage>
        <taxon>Eukaryota</taxon>
        <taxon>Fungi</taxon>
        <taxon>Dikarya</taxon>
        <taxon>Basidiomycota</taxon>
        <taxon>Agaricomycotina</taxon>
        <taxon>Agaricomycetes</taxon>
        <taxon>Agaricomycetidae</taxon>
        <taxon>Agaricales</taxon>
        <taxon>Agaricineae</taxon>
        <taxon>Psathyrellaceae</taxon>
        <taxon>Coprinopsis</taxon>
    </lineage>
</organism>
<dbReference type="Pfam" id="PF23153">
    <property type="entry name" value="Aip3p_Bud6_N"/>
    <property type="match status" value="1"/>
</dbReference>
<reference evidence="3 4" key="1">
    <citation type="journal article" date="2019" name="Nat. Ecol. Evol.">
        <title>Megaphylogeny resolves global patterns of mushroom evolution.</title>
        <authorList>
            <person name="Varga T."/>
            <person name="Krizsan K."/>
            <person name="Foldi C."/>
            <person name="Dima B."/>
            <person name="Sanchez-Garcia M."/>
            <person name="Sanchez-Ramirez S."/>
            <person name="Szollosi G.J."/>
            <person name="Szarkandi J.G."/>
            <person name="Papp V."/>
            <person name="Albert L."/>
            <person name="Andreopoulos W."/>
            <person name="Angelini C."/>
            <person name="Antonin V."/>
            <person name="Barry K.W."/>
            <person name="Bougher N.L."/>
            <person name="Buchanan P."/>
            <person name="Buyck B."/>
            <person name="Bense V."/>
            <person name="Catcheside P."/>
            <person name="Chovatia M."/>
            <person name="Cooper J."/>
            <person name="Damon W."/>
            <person name="Desjardin D."/>
            <person name="Finy P."/>
            <person name="Geml J."/>
            <person name="Haridas S."/>
            <person name="Hughes K."/>
            <person name="Justo A."/>
            <person name="Karasinski D."/>
            <person name="Kautmanova I."/>
            <person name="Kiss B."/>
            <person name="Kocsube S."/>
            <person name="Kotiranta H."/>
            <person name="LaButti K.M."/>
            <person name="Lechner B.E."/>
            <person name="Liimatainen K."/>
            <person name="Lipzen A."/>
            <person name="Lukacs Z."/>
            <person name="Mihaltcheva S."/>
            <person name="Morgado L.N."/>
            <person name="Niskanen T."/>
            <person name="Noordeloos M.E."/>
            <person name="Ohm R.A."/>
            <person name="Ortiz-Santana B."/>
            <person name="Ovrebo C."/>
            <person name="Racz N."/>
            <person name="Riley R."/>
            <person name="Savchenko A."/>
            <person name="Shiryaev A."/>
            <person name="Soop K."/>
            <person name="Spirin V."/>
            <person name="Szebenyi C."/>
            <person name="Tomsovsky M."/>
            <person name="Tulloss R.E."/>
            <person name="Uehling J."/>
            <person name="Grigoriev I.V."/>
            <person name="Vagvolgyi C."/>
            <person name="Papp T."/>
            <person name="Martin F.M."/>
            <person name="Miettinen O."/>
            <person name="Hibbett D.S."/>
            <person name="Nagy L.G."/>
        </authorList>
    </citation>
    <scope>NUCLEOTIDE SEQUENCE [LARGE SCALE GENOMIC DNA]</scope>
    <source>
        <strain evidence="3 4">CBS 121175</strain>
    </source>
</reference>
<keyword evidence="4" id="KW-1185">Reference proteome</keyword>
<proteinExistence type="predicted"/>